<comment type="caution">
    <text evidence="1">The sequence shown here is derived from an EMBL/GenBank/DDBJ whole genome shotgun (WGS) entry which is preliminary data.</text>
</comment>
<dbReference type="EMBL" id="JAPWTJ010000789">
    <property type="protein sequence ID" value="KAJ8975628.1"/>
    <property type="molecule type" value="Genomic_DNA"/>
</dbReference>
<accession>A0ABQ9JCD2</accession>
<organism evidence="1 2">
    <name type="scientific">Molorchus minor</name>
    <dbReference type="NCBI Taxonomy" id="1323400"/>
    <lineage>
        <taxon>Eukaryota</taxon>
        <taxon>Metazoa</taxon>
        <taxon>Ecdysozoa</taxon>
        <taxon>Arthropoda</taxon>
        <taxon>Hexapoda</taxon>
        <taxon>Insecta</taxon>
        <taxon>Pterygota</taxon>
        <taxon>Neoptera</taxon>
        <taxon>Endopterygota</taxon>
        <taxon>Coleoptera</taxon>
        <taxon>Polyphaga</taxon>
        <taxon>Cucujiformia</taxon>
        <taxon>Chrysomeloidea</taxon>
        <taxon>Cerambycidae</taxon>
        <taxon>Lamiinae</taxon>
        <taxon>Monochamini</taxon>
        <taxon>Molorchus</taxon>
    </lineage>
</organism>
<evidence type="ECO:0000313" key="2">
    <source>
        <dbReference type="Proteomes" id="UP001162164"/>
    </source>
</evidence>
<protein>
    <submittedName>
        <fullName evidence="1">Uncharacterized protein</fullName>
    </submittedName>
</protein>
<reference evidence="1" key="1">
    <citation type="journal article" date="2023" name="Insect Mol. Biol.">
        <title>Genome sequencing provides insights into the evolution of gene families encoding plant cell wall-degrading enzymes in longhorned beetles.</title>
        <authorList>
            <person name="Shin N.R."/>
            <person name="Okamura Y."/>
            <person name="Kirsch R."/>
            <person name="Pauchet Y."/>
        </authorList>
    </citation>
    <scope>NUCLEOTIDE SEQUENCE</scope>
    <source>
        <strain evidence="1">MMC_N1</strain>
    </source>
</reference>
<name>A0ABQ9JCD2_9CUCU</name>
<evidence type="ECO:0000313" key="1">
    <source>
        <dbReference type="EMBL" id="KAJ8975628.1"/>
    </source>
</evidence>
<dbReference type="InterPro" id="IPR008042">
    <property type="entry name" value="Retrotrans_Pao"/>
</dbReference>
<dbReference type="PANTHER" id="PTHR47331">
    <property type="entry name" value="PHD-TYPE DOMAIN-CONTAINING PROTEIN"/>
    <property type="match status" value="1"/>
</dbReference>
<gene>
    <name evidence="1" type="ORF">NQ317_015315</name>
</gene>
<proteinExistence type="predicted"/>
<keyword evidence="2" id="KW-1185">Reference proteome</keyword>
<dbReference type="Pfam" id="PF05380">
    <property type="entry name" value="Peptidase_A17"/>
    <property type="match status" value="1"/>
</dbReference>
<dbReference type="Proteomes" id="UP001162164">
    <property type="component" value="Unassembled WGS sequence"/>
</dbReference>
<sequence length="237" mass="26381">MPKGKSDVVSVPGLLILSSKMSKTMSNSPEVLGGIKTSTSSSDVLRFGPEENTKTLGLLWSSKNDNFGFYICTSQKTNRVTKRIILSDTARIFDPLGLISPCVVTAKVILQDLWNLKLSWDDPIPGDLLARWSKFQSEFAALNQVSIHRHIVCCNPVRMELHGFADASQRAYGCCIYIRSMDTNGQSQVHLLCSKTRVAPLKSISIPRLELCAAQMLGRLYEQVVSSLTMKIEEYFM</sequence>